<dbReference type="OrthoDB" id="6500128at2759"/>
<keyword evidence="7 9" id="KW-0472">Membrane</keyword>
<feature type="transmembrane region" description="Helical" evidence="9">
    <location>
        <begin position="60"/>
        <end position="82"/>
    </location>
</feature>
<evidence type="ECO:0000256" key="1">
    <source>
        <dbReference type="ARBA" id="ARBA00004141"/>
    </source>
</evidence>
<comment type="caution">
    <text evidence="12">The sequence shown here is derived from an EMBL/GenBank/DDBJ whole genome shotgun (WGS) entry which is preliminary data.</text>
</comment>
<keyword evidence="13" id="KW-1185">Reference proteome</keyword>
<dbReference type="PANTHER" id="PTHR43394">
    <property type="entry name" value="ATP-DEPENDENT PERMEASE MDL1, MITOCHONDRIAL"/>
    <property type="match status" value="1"/>
</dbReference>
<dbReference type="PROSITE" id="PS00211">
    <property type="entry name" value="ABC_TRANSPORTER_1"/>
    <property type="match status" value="1"/>
</dbReference>
<feature type="compositionally biased region" description="Low complexity" evidence="8">
    <location>
        <begin position="1"/>
        <end position="11"/>
    </location>
</feature>
<dbReference type="PROSITE" id="PS50929">
    <property type="entry name" value="ABC_TM1F"/>
    <property type="match status" value="1"/>
</dbReference>
<evidence type="ECO:0000313" key="13">
    <source>
        <dbReference type="Proteomes" id="UP000324585"/>
    </source>
</evidence>
<feature type="domain" description="ABC transporter" evidence="10">
    <location>
        <begin position="409"/>
        <end position="663"/>
    </location>
</feature>
<dbReference type="InterPro" id="IPR027417">
    <property type="entry name" value="P-loop_NTPase"/>
</dbReference>
<name>A0A5J4YR85_PORPP</name>
<dbReference type="AlphaFoldDB" id="A0A5J4YR85"/>
<feature type="domain" description="ABC transmembrane type-1" evidence="11">
    <location>
        <begin position="62"/>
        <end position="344"/>
    </location>
</feature>
<evidence type="ECO:0000259" key="11">
    <source>
        <dbReference type="PROSITE" id="PS50929"/>
    </source>
</evidence>
<keyword evidence="6 9" id="KW-1133">Transmembrane helix</keyword>
<dbReference type="OMA" id="ECGTHES"/>
<dbReference type="Proteomes" id="UP000324585">
    <property type="component" value="Unassembled WGS sequence"/>
</dbReference>
<dbReference type="GO" id="GO:0005743">
    <property type="term" value="C:mitochondrial inner membrane"/>
    <property type="evidence" value="ECO:0007669"/>
    <property type="project" value="TreeGrafter"/>
</dbReference>
<dbReference type="Gene3D" id="3.40.50.300">
    <property type="entry name" value="P-loop containing nucleotide triphosphate hydrolases"/>
    <property type="match status" value="1"/>
</dbReference>
<evidence type="ECO:0000256" key="2">
    <source>
        <dbReference type="ARBA" id="ARBA00014334"/>
    </source>
</evidence>
<evidence type="ECO:0000256" key="9">
    <source>
        <dbReference type="SAM" id="Phobius"/>
    </source>
</evidence>
<evidence type="ECO:0000259" key="10">
    <source>
        <dbReference type="PROSITE" id="PS50893"/>
    </source>
</evidence>
<keyword evidence="5 12" id="KW-0067">ATP-binding</keyword>
<evidence type="ECO:0000256" key="8">
    <source>
        <dbReference type="SAM" id="MobiDB-lite"/>
    </source>
</evidence>
<protein>
    <recommendedName>
        <fullName evidence="2">Probable ATP-dependent transporter ycf16</fullName>
    </recommendedName>
</protein>
<proteinExistence type="predicted"/>
<evidence type="ECO:0000256" key="6">
    <source>
        <dbReference type="ARBA" id="ARBA00022989"/>
    </source>
</evidence>
<dbReference type="SUPFAM" id="SSF52540">
    <property type="entry name" value="P-loop containing nucleoside triphosphate hydrolases"/>
    <property type="match status" value="1"/>
</dbReference>
<evidence type="ECO:0000256" key="5">
    <source>
        <dbReference type="ARBA" id="ARBA00022840"/>
    </source>
</evidence>
<sequence>MSASSGSGRAAAPRKPWAALRAKMTQPRSRRMEQPKDREAAAQQISLLQMLRISGAKPKIMLMGLLCSLVVSASNVATPTAFGVVMDAVAGGGSSEAKRSLLVLIGIYILGTFAQVAETALLRLSSETVAANLRVRLYEKLLSRRVDFFERTPSAKLNSILSNDINVLQNVLTNEVTKIIQAVLEVIVVLFLSMRLGGPTVALALLLCLPINALGAIQYQGWVRKSAQELAGKFASAMADSAEKLSNITVVRAFGLFSYAKTRYERMIAECTAVGVQQGIREGLLRGFLKNNANVTAVAMLSFCAFAPTARKLTPGNALTLVFMSINMLQNFSKLISACGEVSKALGSTTSAVQILQLPDAPAGTAIGDAEQAGGGTRASFASRTMERELRDSSETPANVWSKESAGAIRFEDFSFAYPSRLEHPALRDINLSIPAGSSVALCGPSGSGKSTLANILLNLYDKSAVRTSGRVQLDGHELESLGTDVGRLVGIVQQESALFAGTVFENIALGDAEYSSGQVDMSDERQVAALRERVEEAAASAGACEFIARLPQGYDTHVSKSALSGGQKQRVCIARVLLRNPRVIVFDEATSALDNAAQLVVLDTIQRLIDSRKYTIILISHRLRALPHVDQLIVLRHGTVAEVGTAQQLLDTPHSAFARLHALEDASITRQRYT</sequence>
<accession>A0A5J4YR85</accession>
<dbReference type="InterPro" id="IPR003593">
    <property type="entry name" value="AAA+_ATPase"/>
</dbReference>
<dbReference type="InterPro" id="IPR039421">
    <property type="entry name" value="Type_1_exporter"/>
</dbReference>
<evidence type="ECO:0000313" key="12">
    <source>
        <dbReference type="EMBL" id="KAA8493806.1"/>
    </source>
</evidence>
<organism evidence="12 13">
    <name type="scientific">Porphyridium purpureum</name>
    <name type="common">Red alga</name>
    <name type="synonym">Porphyridium cruentum</name>
    <dbReference type="NCBI Taxonomy" id="35688"/>
    <lineage>
        <taxon>Eukaryota</taxon>
        <taxon>Rhodophyta</taxon>
        <taxon>Bangiophyceae</taxon>
        <taxon>Porphyridiales</taxon>
        <taxon>Porphyridiaceae</taxon>
        <taxon>Porphyridium</taxon>
    </lineage>
</organism>
<dbReference type="GO" id="GO:0016887">
    <property type="term" value="F:ATP hydrolysis activity"/>
    <property type="evidence" value="ECO:0007669"/>
    <property type="project" value="InterPro"/>
</dbReference>
<evidence type="ECO:0000256" key="3">
    <source>
        <dbReference type="ARBA" id="ARBA00022692"/>
    </source>
</evidence>
<dbReference type="GO" id="GO:0005524">
    <property type="term" value="F:ATP binding"/>
    <property type="evidence" value="ECO:0007669"/>
    <property type="project" value="UniProtKB-KW"/>
</dbReference>
<dbReference type="InterPro" id="IPR036640">
    <property type="entry name" value="ABC1_TM_sf"/>
</dbReference>
<feature type="region of interest" description="Disordered" evidence="8">
    <location>
        <begin position="1"/>
        <end position="38"/>
    </location>
</feature>
<evidence type="ECO:0000256" key="4">
    <source>
        <dbReference type="ARBA" id="ARBA00022741"/>
    </source>
</evidence>
<dbReference type="PANTHER" id="PTHR43394:SF1">
    <property type="entry name" value="ATP-BINDING CASSETTE SUB-FAMILY B MEMBER 10, MITOCHONDRIAL"/>
    <property type="match status" value="1"/>
</dbReference>
<keyword evidence="3 9" id="KW-0812">Transmembrane</keyword>
<keyword evidence="4" id="KW-0547">Nucleotide-binding</keyword>
<dbReference type="Pfam" id="PF00664">
    <property type="entry name" value="ABC_membrane"/>
    <property type="match status" value="1"/>
</dbReference>
<feature type="transmembrane region" description="Helical" evidence="9">
    <location>
        <begin position="102"/>
        <end position="124"/>
    </location>
</feature>
<dbReference type="InterPro" id="IPR017871">
    <property type="entry name" value="ABC_transporter-like_CS"/>
</dbReference>
<comment type="subcellular location">
    <subcellularLocation>
        <location evidence="1">Membrane</location>
        <topology evidence="1">Multi-pass membrane protein</topology>
    </subcellularLocation>
</comment>
<dbReference type="Pfam" id="PF00005">
    <property type="entry name" value="ABC_tran"/>
    <property type="match status" value="1"/>
</dbReference>
<dbReference type="Gene3D" id="1.20.1560.10">
    <property type="entry name" value="ABC transporter type 1, transmembrane domain"/>
    <property type="match status" value="1"/>
</dbReference>
<dbReference type="InterPro" id="IPR003439">
    <property type="entry name" value="ABC_transporter-like_ATP-bd"/>
</dbReference>
<dbReference type="InterPro" id="IPR011527">
    <property type="entry name" value="ABC1_TM_dom"/>
</dbReference>
<feature type="transmembrane region" description="Helical" evidence="9">
    <location>
        <begin position="200"/>
        <end position="219"/>
    </location>
</feature>
<dbReference type="SUPFAM" id="SSF90123">
    <property type="entry name" value="ABC transporter transmembrane region"/>
    <property type="match status" value="1"/>
</dbReference>
<dbReference type="GO" id="GO:0090374">
    <property type="term" value="P:oligopeptide export from mitochondrion"/>
    <property type="evidence" value="ECO:0007669"/>
    <property type="project" value="TreeGrafter"/>
</dbReference>
<dbReference type="SMART" id="SM00382">
    <property type="entry name" value="AAA"/>
    <property type="match status" value="1"/>
</dbReference>
<dbReference type="EMBL" id="VRMN01000006">
    <property type="protein sequence ID" value="KAA8493806.1"/>
    <property type="molecule type" value="Genomic_DNA"/>
</dbReference>
<evidence type="ECO:0000256" key="7">
    <source>
        <dbReference type="ARBA" id="ARBA00023136"/>
    </source>
</evidence>
<dbReference type="GO" id="GO:0015421">
    <property type="term" value="F:ABC-type oligopeptide transporter activity"/>
    <property type="evidence" value="ECO:0007669"/>
    <property type="project" value="TreeGrafter"/>
</dbReference>
<gene>
    <name evidence="12" type="ORF">FVE85_4943</name>
</gene>
<dbReference type="PROSITE" id="PS50893">
    <property type="entry name" value="ABC_TRANSPORTER_2"/>
    <property type="match status" value="1"/>
</dbReference>
<reference evidence="13" key="1">
    <citation type="journal article" date="2019" name="Nat. Commun.">
        <title>Expansion of phycobilisome linker gene families in mesophilic red algae.</title>
        <authorList>
            <person name="Lee J."/>
            <person name="Kim D."/>
            <person name="Bhattacharya D."/>
            <person name="Yoon H.S."/>
        </authorList>
    </citation>
    <scope>NUCLEOTIDE SEQUENCE [LARGE SCALE GENOMIC DNA]</scope>
    <source>
        <strain evidence="13">CCMP 1328</strain>
    </source>
</reference>